<dbReference type="EMBL" id="VLLN01000005">
    <property type="protein sequence ID" value="TWJ26470.1"/>
    <property type="molecule type" value="Genomic_DNA"/>
</dbReference>
<accession>A0A562W892</accession>
<evidence type="ECO:0000256" key="2">
    <source>
        <dbReference type="SAM" id="Phobius"/>
    </source>
</evidence>
<feature type="compositionally biased region" description="Polar residues" evidence="1">
    <location>
        <begin position="284"/>
        <end position="294"/>
    </location>
</feature>
<keyword evidence="5" id="KW-1185">Reference proteome</keyword>
<evidence type="ECO:0000256" key="1">
    <source>
        <dbReference type="SAM" id="MobiDB-lite"/>
    </source>
</evidence>
<comment type="caution">
    <text evidence="4">The sequence shown here is derived from an EMBL/GenBank/DDBJ whole genome shotgun (WGS) entry which is preliminary data.</text>
</comment>
<protein>
    <submittedName>
        <fullName evidence="4">Putative Zn finger-like uncharacterized protein</fullName>
    </submittedName>
</protein>
<feature type="compositionally biased region" description="Polar residues" evidence="1">
    <location>
        <begin position="165"/>
        <end position="186"/>
    </location>
</feature>
<sequence length="520" mass="53873">MIIQCEQCNTKFRLDDAKIKGRGVKVRCSKCRHVFLVQKEERPGTTFGDLLGQYGESGGAAFGVESGSEFAGTTSANLADESVASAPSVVPVVAATSEVQEGASISASPQATSIDAELASLDNPDAEPGRFDSDRLPAEYGPEPGISSIPGEPAGFDLDYDFNDADQSQQLGTTNRDASFDTTPQTDAAPESTAAEDFSIDFDEVSLSGESVADRAPVADGEASARDEFNLDFDDVFGDVPSLHASASSTPTAIPDGDSASAQSGEKSDDDLGGLDLGEVSSLTPSSRGATTGVAQDHEVFPKADPSTPAQSAPPASTPPGLSEGTVDELPPLTISSRRKGASFFPAAITITAIFIVVILAGVGFFVVSGPETMTKMGLGFLVSLTGGAQEEGKISLGKISAEFVTNNEAGELFVIRGETINNYSKPRASIQVKATLLGANGQPILNKQAYCGNSLTKEQLTMLSLNKLEEVMNNQFGDSLSNLGVQPGKSIPFVVVFASVPKEAVDFSVSVAGSTVAAK</sequence>
<dbReference type="Pfam" id="PF13719">
    <property type="entry name" value="Zn_ribbon_5"/>
    <property type="match status" value="1"/>
</dbReference>
<name>A0A562W892_9BACT</name>
<reference evidence="4 5" key="1">
    <citation type="submission" date="2019-07" db="EMBL/GenBank/DDBJ databases">
        <title>Genomic Encyclopedia of Archaeal and Bacterial Type Strains, Phase II (KMG-II): from individual species to whole genera.</title>
        <authorList>
            <person name="Goeker M."/>
        </authorList>
    </citation>
    <scope>NUCLEOTIDE SEQUENCE [LARGE SCALE GENOMIC DNA]</scope>
    <source>
        <strain evidence="4 5">ATCC BAA-1139</strain>
    </source>
</reference>
<evidence type="ECO:0000313" key="4">
    <source>
        <dbReference type="EMBL" id="TWJ26470.1"/>
    </source>
</evidence>
<dbReference type="OrthoDB" id="5506264at2"/>
<gene>
    <name evidence="4" type="ORF">JN12_01177</name>
</gene>
<feature type="domain" description="Zinc finger/thioredoxin putative" evidence="3">
    <location>
        <begin position="1"/>
        <end position="36"/>
    </location>
</feature>
<dbReference type="InterPro" id="IPR011723">
    <property type="entry name" value="Znf/thioredoxin_put"/>
</dbReference>
<feature type="region of interest" description="Disordered" evidence="1">
    <location>
        <begin position="242"/>
        <end position="332"/>
    </location>
</feature>
<dbReference type="Proteomes" id="UP000319449">
    <property type="component" value="Unassembled WGS sequence"/>
</dbReference>
<keyword evidence="2" id="KW-1133">Transmembrane helix</keyword>
<keyword evidence="2" id="KW-0812">Transmembrane</keyword>
<organism evidence="4 5">
    <name type="scientific">Geobacter argillaceus</name>
    <dbReference type="NCBI Taxonomy" id="345631"/>
    <lineage>
        <taxon>Bacteria</taxon>
        <taxon>Pseudomonadati</taxon>
        <taxon>Thermodesulfobacteriota</taxon>
        <taxon>Desulfuromonadia</taxon>
        <taxon>Geobacterales</taxon>
        <taxon>Geobacteraceae</taxon>
        <taxon>Geobacter</taxon>
    </lineage>
</organism>
<dbReference type="RefSeq" id="WP_145019875.1">
    <property type="nucleotide sequence ID" value="NZ_VLLN01000005.1"/>
</dbReference>
<dbReference type="AlphaFoldDB" id="A0A562W892"/>
<dbReference type="InterPro" id="IPR021834">
    <property type="entry name" value="DUF3426"/>
</dbReference>
<evidence type="ECO:0000259" key="3">
    <source>
        <dbReference type="Pfam" id="PF13719"/>
    </source>
</evidence>
<feature type="compositionally biased region" description="Basic and acidic residues" evidence="1">
    <location>
        <begin position="127"/>
        <end position="137"/>
    </location>
</feature>
<feature type="region of interest" description="Disordered" evidence="1">
    <location>
        <begin position="121"/>
        <end position="197"/>
    </location>
</feature>
<proteinExistence type="predicted"/>
<evidence type="ECO:0000313" key="5">
    <source>
        <dbReference type="Proteomes" id="UP000319449"/>
    </source>
</evidence>
<feature type="compositionally biased region" description="Low complexity" evidence="1">
    <location>
        <begin position="306"/>
        <end position="315"/>
    </location>
</feature>
<dbReference type="Pfam" id="PF11906">
    <property type="entry name" value="DUF3426"/>
    <property type="match status" value="1"/>
</dbReference>
<feature type="transmembrane region" description="Helical" evidence="2">
    <location>
        <begin position="344"/>
        <end position="368"/>
    </location>
</feature>
<dbReference type="NCBIfam" id="TIGR02098">
    <property type="entry name" value="MJ0042_CXXC"/>
    <property type="match status" value="1"/>
</dbReference>
<keyword evidence="2" id="KW-0472">Membrane</keyword>